<evidence type="ECO:0000256" key="2">
    <source>
        <dbReference type="ARBA" id="ARBA00023242"/>
    </source>
</evidence>
<name>A0A8S4MP94_BRALA</name>
<evidence type="ECO:0000256" key="1">
    <source>
        <dbReference type="ARBA" id="ARBA00023125"/>
    </source>
</evidence>
<evidence type="ECO:0000313" key="4">
    <source>
        <dbReference type="EMBL" id="CAH1277446.1"/>
    </source>
</evidence>
<accession>A0A8S4MP94</accession>
<feature type="region of interest" description="Disordered" evidence="3">
    <location>
        <begin position="1"/>
        <end position="33"/>
    </location>
</feature>
<proteinExistence type="predicted"/>
<evidence type="ECO:0000256" key="3">
    <source>
        <dbReference type="SAM" id="MobiDB-lite"/>
    </source>
</evidence>
<feature type="non-terminal residue" evidence="4">
    <location>
        <position position="214"/>
    </location>
</feature>
<protein>
    <submittedName>
        <fullName evidence="4">CDC5L protein</fullName>
    </submittedName>
</protein>
<dbReference type="PANTHER" id="PTHR45885">
    <property type="entry name" value="CELL DIVISION CYCLE 5-LIKE PROTEIN"/>
    <property type="match status" value="1"/>
</dbReference>
<dbReference type="InterPro" id="IPR047242">
    <property type="entry name" value="CDC5L/Cef1"/>
</dbReference>
<gene>
    <name evidence="4" type="primary">CDC5L</name>
    <name evidence="4" type="ORF">BLAG_LOCUS26232</name>
</gene>
<dbReference type="EMBL" id="CAKMNS010000321">
    <property type="protein sequence ID" value="CAH1277446.1"/>
    <property type="molecule type" value="Genomic_DNA"/>
</dbReference>
<keyword evidence="2" id="KW-0539">Nucleus</keyword>
<dbReference type="Proteomes" id="UP000838412">
    <property type="component" value="Unassembled WGS sequence"/>
</dbReference>
<comment type="caution">
    <text evidence="4">The sequence shown here is derived from an EMBL/GenBank/DDBJ whole genome shotgun (WGS) entry which is preliminary data.</text>
</comment>
<dbReference type="PANTHER" id="PTHR45885:SF1">
    <property type="entry name" value="CELL DIVISION CYCLE 5-LIKE PROTEIN"/>
    <property type="match status" value="1"/>
</dbReference>
<keyword evidence="1" id="KW-0238">DNA-binding</keyword>
<dbReference type="GO" id="GO:0000977">
    <property type="term" value="F:RNA polymerase II transcription regulatory region sequence-specific DNA binding"/>
    <property type="evidence" value="ECO:0007669"/>
    <property type="project" value="TreeGrafter"/>
</dbReference>
<feature type="compositionally biased region" description="Polar residues" evidence="3">
    <location>
        <begin position="24"/>
        <end position="33"/>
    </location>
</feature>
<organism evidence="4 5">
    <name type="scientific">Branchiostoma lanceolatum</name>
    <name type="common">Common lancelet</name>
    <name type="synonym">Amphioxus lanceolatum</name>
    <dbReference type="NCBI Taxonomy" id="7740"/>
    <lineage>
        <taxon>Eukaryota</taxon>
        <taxon>Metazoa</taxon>
        <taxon>Chordata</taxon>
        <taxon>Cephalochordata</taxon>
        <taxon>Leptocardii</taxon>
        <taxon>Amphioxiformes</taxon>
        <taxon>Branchiostomatidae</taxon>
        <taxon>Branchiostoma</taxon>
    </lineage>
</organism>
<dbReference type="OrthoDB" id="1410009at2759"/>
<keyword evidence="5" id="KW-1185">Reference proteome</keyword>
<sequence>QRERRKDKQRQKRKKENELPDAILQTQRANNPEFQKKRSKLVLPAPQISEQELEEVVKLGQASESARMVAEEGAGSEASRALLSDYTVTPRPDQLRTPRTPATQDMVLQRCVSYHAHCCLRAHVRTRPGLEARERRGGNLIAGGAAVRRGRAARARAASTCANAAGTGSARAAGRKSDSGRRGRAARPCSSRPCGEHMCERGRDWKRASGGEEI</sequence>
<dbReference type="AlphaFoldDB" id="A0A8S4MP94"/>
<dbReference type="GO" id="GO:0000981">
    <property type="term" value="F:DNA-binding transcription factor activity, RNA polymerase II-specific"/>
    <property type="evidence" value="ECO:0007669"/>
    <property type="project" value="TreeGrafter"/>
</dbReference>
<evidence type="ECO:0000313" key="5">
    <source>
        <dbReference type="Proteomes" id="UP000838412"/>
    </source>
</evidence>
<dbReference type="GO" id="GO:0000974">
    <property type="term" value="C:Prp19 complex"/>
    <property type="evidence" value="ECO:0007669"/>
    <property type="project" value="InterPro"/>
</dbReference>
<reference evidence="4" key="1">
    <citation type="submission" date="2022-01" db="EMBL/GenBank/DDBJ databases">
        <authorList>
            <person name="Braso-Vives M."/>
        </authorList>
    </citation>
    <scope>NUCLEOTIDE SEQUENCE</scope>
</reference>
<feature type="region of interest" description="Disordered" evidence="3">
    <location>
        <begin position="165"/>
        <end position="198"/>
    </location>
</feature>
<dbReference type="GO" id="GO:0000398">
    <property type="term" value="P:mRNA splicing, via spliceosome"/>
    <property type="evidence" value="ECO:0007669"/>
    <property type="project" value="InterPro"/>
</dbReference>
<dbReference type="GO" id="GO:0005681">
    <property type="term" value="C:spliceosomal complex"/>
    <property type="evidence" value="ECO:0007669"/>
    <property type="project" value="TreeGrafter"/>
</dbReference>